<reference evidence="5 6" key="2">
    <citation type="journal article" date="2011" name="PLoS Genet.">
        <title>Caenorhabditis briggsae recombinant inbred line genotypes reveal inter-strain incompatibility and the evolution of recombination.</title>
        <authorList>
            <person name="Ross J.A."/>
            <person name="Koboldt D.C."/>
            <person name="Staisch J.E."/>
            <person name="Chamberlin H.M."/>
            <person name="Gupta B.P."/>
            <person name="Miller R.D."/>
            <person name="Baird S.E."/>
            <person name="Haag E.S."/>
        </authorList>
    </citation>
    <scope>NUCLEOTIDE SEQUENCE [LARGE SCALE GENOMIC DNA]</scope>
    <source>
        <strain evidence="5 6">AF16</strain>
    </source>
</reference>
<dbReference type="GO" id="GO:0004252">
    <property type="term" value="F:serine-type endopeptidase activity"/>
    <property type="evidence" value="ECO:0007669"/>
    <property type="project" value="InterPro"/>
</dbReference>
<dbReference type="Pfam" id="PF00089">
    <property type="entry name" value="Trypsin"/>
    <property type="match status" value="1"/>
</dbReference>
<dbReference type="KEGG" id="cbr:CBG_02286"/>
<dbReference type="AlphaFoldDB" id="A8WUP3"/>
<evidence type="ECO:0000256" key="1">
    <source>
        <dbReference type="ARBA" id="ARBA00022670"/>
    </source>
</evidence>
<keyword evidence="2" id="KW-0378">Hydrolase</keyword>
<dbReference type="PANTHER" id="PTHR24264:SF54">
    <property type="entry name" value="PEPTIDASE S1 DOMAIN-CONTAINING PROTEIN"/>
    <property type="match status" value="1"/>
</dbReference>
<protein>
    <submittedName>
        <fullName evidence="5">Protein CBG02286</fullName>
    </submittedName>
</protein>
<reference evidence="5 6" key="1">
    <citation type="journal article" date="2003" name="PLoS Biol.">
        <title>The genome sequence of Caenorhabditis briggsae: a platform for comparative genomics.</title>
        <authorList>
            <person name="Stein L.D."/>
            <person name="Bao Z."/>
            <person name="Blasiar D."/>
            <person name="Blumenthal T."/>
            <person name="Brent M.R."/>
            <person name="Chen N."/>
            <person name="Chinwalla A."/>
            <person name="Clarke L."/>
            <person name="Clee C."/>
            <person name="Coghlan A."/>
            <person name="Coulson A."/>
            <person name="D'Eustachio P."/>
            <person name="Fitch D.H."/>
            <person name="Fulton L.A."/>
            <person name="Fulton R.E."/>
            <person name="Griffiths-Jones S."/>
            <person name="Harris T.W."/>
            <person name="Hillier L.W."/>
            <person name="Kamath R."/>
            <person name="Kuwabara P.E."/>
            <person name="Mardis E.R."/>
            <person name="Marra M.A."/>
            <person name="Miner T.L."/>
            <person name="Minx P."/>
            <person name="Mullikin J.C."/>
            <person name="Plumb R.W."/>
            <person name="Rogers J."/>
            <person name="Schein J.E."/>
            <person name="Sohrmann M."/>
            <person name="Spieth J."/>
            <person name="Stajich J.E."/>
            <person name="Wei C."/>
            <person name="Willey D."/>
            <person name="Wilson R.K."/>
            <person name="Durbin R."/>
            <person name="Waterston R.H."/>
        </authorList>
    </citation>
    <scope>NUCLEOTIDE SEQUENCE [LARGE SCALE GENOMIC DNA]</scope>
    <source>
        <strain evidence="5 6">AF16</strain>
    </source>
</reference>
<dbReference type="Proteomes" id="UP000008549">
    <property type="component" value="Unassembled WGS sequence"/>
</dbReference>
<keyword evidence="3" id="KW-0720">Serine protease</keyword>
<evidence type="ECO:0000313" key="7">
    <source>
        <dbReference type="WormBase" id="CBG02286"/>
    </source>
</evidence>
<dbReference type="eggNOG" id="KOG3627">
    <property type="taxonomic scope" value="Eukaryota"/>
</dbReference>
<dbReference type="InterPro" id="IPR009003">
    <property type="entry name" value="Peptidase_S1_PA"/>
</dbReference>
<dbReference type="GO" id="GO:0006508">
    <property type="term" value="P:proteolysis"/>
    <property type="evidence" value="ECO:0007669"/>
    <property type="project" value="UniProtKB-KW"/>
</dbReference>
<dbReference type="InterPro" id="IPR043504">
    <property type="entry name" value="Peptidase_S1_PA_chymotrypsin"/>
</dbReference>
<dbReference type="SUPFAM" id="SSF50494">
    <property type="entry name" value="Trypsin-like serine proteases"/>
    <property type="match status" value="1"/>
</dbReference>
<proteinExistence type="predicted"/>
<name>A8WUP3_CAEBR</name>
<evidence type="ECO:0000313" key="6">
    <source>
        <dbReference type="Proteomes" id="UP000008549"/>
    </source>
</evidence>
<dbReference type="CTD" id="8572137"/>
<evidence type="ECO:0000256" key="3">
    <source>
        <dbReference type="ARBA" id="ARBA00022825"/>
    </source>
</evidence>
<dbReference type="PANTHER" id="PTHR24264">
    <property type="entry name" value="TRYPSIN-RELATED"/>
    <property type="match status" value="1"/>
</dbReference>
<organism evidence="5 6">
    <name type="scientific">Caenorhabditis briggsae</name>
    <dbReference type="NCBI Taxonomy" id="6238"/>
    <lineage>
        <taxon>Eukaryota</taxon>
        <taxon>Metazoa</taxon>
        <taxon>Ecdysozoa</taxon>
        <taxon>Nematoda</taxon>
        <taxon>Chromadorea</taxon>
        <taxon>Rhabditida</taxon>
        <taxon>Rhabditina</taxon>
        <taxon>Rhabditomorpha</taxon>
        <taxon>Rhabditoidea</taxon>
        <taxon>Rhabditidae</taxon>
        <taxon>Peloderinae</taxon>
        <taxon>Caenorhabditis</taxon>
    </lineage>
</organism>
<accession>A8WUP3</accession>
<dbReference type="STRING" id="6238.A8WUP3"/>
<evidence type="ECO:0000259" key="4">
    <source>
        <dbReference type="Pfam" id="PF00089"/>
    </source>
</evidence>
<dbReference type="InterPro" id="IPR050127">
    <property type="entry name" value="Serine_Proteases_S1"/>
</dbReference>
<dbReference type="MEROPS" id="S01.B73"/>
<dbReference type="RefSeq" id="XP_045092350.1">
    <property type="nucleotide sequence ID" value="XM_045242639.1"/>
</dbReference>
<evidence type="ECO:0000256" key="2">
    <source>
        <dbReference type="ARBA" id="ARBA00022801"/>
    </source>
</evidence>
<feature type="domain" description="Peptidase S1" evidence="4">
    <location>
        <begin position="41"/>
        <end position="82"/>
    </location>
</feature>
<keyword evidence="1" id="KW-0645">Protease</keyword>
<sequence>MRTTFDESRVGSSEIRAGTSGLYTPVVQHRIPQLLRFCYYEGDSGGPLMCARDGHWELTGVVSWGIGRARPGMPGVYGNVHAASTINLEMSRLRI</sequence>
<dbReference type="WormBase" id="CBG02286">
    <property type="protein sequence ID" value="CBP34291"/>
    <property type="gene ID" value="WBGene00025364"/>
</dbReference>
<dbReference type="InterPro" id="IPR001254">
    <property type="entry name" value="Trypsin_dom"/>
</dbReference>
<dbReference type="InParanoid" id="A8WUP3"/>
<evidence type="ECO:0000313" key="5">
    <source>
        <dbReference type="EMBL" id="CAP24205.2"/>
    </source>
</evidence>
<dbReference type="Gene3D" id="2.40.10.10">
    <property type="entry name" value="Trypsin-like serine proteases"/>
    <property type="match status" value="1"/>
</dbReference>
<keyword evidence="6" id="KW-1185">Reference proteome</keyword>
<dbReference type="EMBL" id="HE601438">
    <property type="protein sequence ID" value="CAP24205.2"/>
    <property type="molecule type" value="Genomic_DNA"/>
</dbReference>
<dbReference type="HOGENOM" id="CLU_2374639_0_0_1"/>
<gene>
    <name evidence="5 7" type="ORF">CBG02286</name>
    <name evidence="5" type="ORF">CBG_02286</name>
</gene>
<dbReference type="GeneID" id="8572137"/>